<feature type="compositionally biased region" description="Low complexity" evidence="1">
    <location>
        <begin position="1201"/>
        <end position="1218"/>
    </location>
</feature>
<keyword evidence="3" id="KW-1185">Reference proteome</keyword>
<sequence>MINAASSCPKSDPNARELGNADVVIEPTIADASQGAVPQSMHSWNEQNNGAIKAEPDDNQGEGDGDERPVDCPSEYIRAELIDILSDLSFEGAFAFNRAYPDAPNPALRVEGLGTIGLPLSIRDAEAIKSKAEPAPFGMGERTVLDKSVRDTWEIDAKQIRFENPAWKTFLGSTYVGSPIIRVAVFSSLRPLSPCIASFLPHVDTEKMDGMFATIVIVLPSKFSGGAVHVSRGSLSSVYDCSPKSLFETSVLAWYTDVKQEVKPITEGFRLALSFNLIHTTSSLRPALSGNANAVEKLRRVLLSWKQNLDGKAPSKVVYLLDHKYSLASLRGSALKGDDAQLVATLDVVAKQLDFRIGLATVVCHLKGYADDCGGGYGNDEVSMAEVEESDVSIETLVDLDGRLITEELEIDTEHEAIPEDLADTLQEEKCDDQDYEGYLGNGAGSLERWYRRTALVIWPKRNDVDIMHGAEGLQYACDTIKASNSASPTADEMDMVDYIFHRASASDATTVVPSVCEAAVRWKDLATWVRVIKVCDAERSIATIGVNNACSAFLVFGFTSIKIIIEASLLRDSSNRLRFQLLDHLQEAVLEENRQLFADLPTGWFDEQRLKIANTLAKPAADECDLMFSLATRYGGSPFLEQSSIIPQLKALADSSFLLDFSAYLHDNMVAADPGVRRRIVKELLSAAISGVDFYASTKKAQAYPYYTAYRDERSEAEKNLMQAQRYIQTCLKTDQQELVPLIIDKLTNFSGQTGEVIQTQAKDVLIPLLSSLTDAIRSRPADRPVIDLRKLCGVAMDQYLRSAARSPYSISKPDLSSVIRAMVLAGQPQVVLTTIIPSLEALSQNALNFQTLAEELHANRENFSTVVPTTDVQTAIVRLGKKYASEVNLPQEARTSSVSYGYWARPATPVTPASVVKPIIDALESCFSLNVLEACHIILRRVVNPALLAEQYVRDILVPLVPELRKVAEAHKEPVTTGASAVVLRKTALAWVEKVLGPRPADCTAQMQSIQRRWTCNCQPCSGVRQFLLHKPERSRTWEKIGAPAKKHVETYLRSCGADKIAAWDTIRTSPQDLKVTKTDAIYHPVRWVSDQKKGYALLKGISGNSEELRMILDSDYNRIVALLHGNGSGITTTTQSSASSSRPAAQAAASTSGANVQVVQNTSRPMASHRIVPRGTSGTQGIQSRPYFHIANPSTNMAPVSTASTSTSAAIAAARPPRKRKKIQHDPTDVIDITSD</sequence>
<feature type="region of interest" description="Disordered" evidence="1">
    <location>
        <begin position="1201"/>
        <end position="1239"/>
    </location>
</feature>
<reference evidence="2 3" key="1">
    <citation type="journal article" date="2016" name="Mol. Biol. Evol.">
        <title>Comparative Genomics of Early-Diverging Mushroom-Forming Fungi Provides Insights into the Origins of Lignocellulose Decay Capabilities.</title>
        <authorList>
            <person name="Nagy L.G."/>
            <person name="Riley R."/>
            <person name="Tritt A."/>
            <person name="Adam C."/>
            <person name="Daum C."/>
            <person name="Floudas D."/>
            <person name="Sun H."/>
            <person name="Yadav J.S."/>
            <person name="Pangilinan J."/>
            <person name="Larsson K.H."/>
            <person name="Matsuura K."/>
            <person name="Barry K."/>
            <person name="Labutti K."/>
            <person name="Kuo R."/>
            <person name="Ohm R.A."/>
            <person name="Bhattacharya S.S."/>
            <person name="Shirouzu T."/>
            <person name="Yoshinaga Y."/>
            <person name="Martin F.M."/>
            <person name="Grigoriev I.V."/>
            <person name="Hibbett D.S."/>
        </authorList>
    </citation>
    <scope>NUCLEOTIDE SEQUENCE [LARGE SCALE GENOMIC DNA]</scope>
    <source>
        <strain evidence="2 3">93-53</strain>
    </source>
</reference>
<organism evidence="2 3">
    <name type="scientific">Laetiporus sulphureus 93-53</name>
    <dbReference type="NCBI Taxonomy" id="1314785"/>
    <lineage>
        <taxon>Eukaryota</taxon>
        <taxon>Fungi</taxon>
        <taxon>Dikarya</taxon>
        <taxon>Basidiomycota</taxon>
        <taxon>Agaricomycotina</taxon>
        <taxon>Agaricomycetes</taxon>
        <taxon>Polyporales</taxon>
        <taxon>Laetiporus</taxon>
    </lineage>
</organism>
<evidence type="ECO:0000313" key="3">
    <source>
        <dbReference type="Proteomes" id="UP000076871"/>
    </source>
</evidence>
<evidence type="ECO:0000256" key="1">
    <source>
        <dbReference type="SAM" id="MobiDB-lite"/>
    </source>
</evidence>
<dbReference type="InParanoid" id="A0A165FW07"/>
<dbReference type="Proteomes" id="UP000076871">
    <property type="component" value="Unassembled WGS sequence"/>
</dbReference>
<evidence type="ECO:0000313" key="2">
    <source>
        <dbReference type="EMBL" id="KZT09482.1"/>
    </source>
</evidence>
<name>A0A165FW07_9APHY</name>
<feature type="compositionally biased region" description="Polar residues" evidence="1">
    <location>
        <begin position="1158"/>
        <end position="1168"/>
    </location>
</feature>
<dbReference type="GeneID" id="63829204"/>
<dbReference type="AlphaFoldDB" id="A0A165FW07"/>
<proteinExistence type="predicted"/>
<feature type="region of interest" description="Disordered" evidence="1">
    <location>
        <begin position="1134"/>
        <end position="1187"/>
    </location>
</feature>
<feature type="compositionally biased region" description="Polar residues" evidence="1">
    <location>
        <begin position="36"/>
        <end position="50"/>
    </location>
</feature>
<dbReference type="PANTHER" id="PTHR33099">
    <property type="entry name" value="FE2OG DIOXYGENASE DOMAIN-CONTAINING PROTEIN"/>
    <property type="match status" value="1"/>
</dbReference>
<accession>A0A165FW07</accession>
<dbReference type="EMBL" id="KV427611">
    <property type="protein sequence ID" value="KZT09482.1"/>
    <property type="molecule type" value="Genomic_DNA"/>
</dbReference>
<dbReference type="OrthoDB" id="3269573at2759"/>
<dbReference type="RefSeq" id="XP_040767222.1">
    <property type="nucleotide sequence ID" value="XM_040912176.1"/>
</dbReference>
<protein>
    <submittedName>
        <fullName evidence="2">Uncharacterized protein</fullName>
    </submittedName>
</protein>
<gene>
    <name evidence="2" type="ORF">LAESUDRAFT_756442</name>
</gene>
<feature type="region of interest" description="Disordered" evidence="1">
    <location>
        <begin position="1"/>
        <end position="71"/>
    </location>
</feature>
<dbReference type="PANTHER" id="PTHR33099:SF7">
    <property type="entry name" value="MYND-TYPE DOMAIN-CONTAINING PROTEIN"/>
    <property type="match status" value="1"/>
</dbReference>
<feature type="compositionally biased region" description="Low complexity" evidence="1">
    <location>
        <begin position="1134"/>
        <end position="1157"/>
    </location>
</feature>